<dbReference type="RefSeq" id="WP_200670522.1">
    <property type="nucleotide sequence ID" value="NZ_JACWCW010000009.1"/>
</dbReference>
<evidence type="ECO:0000313" key="2">
    <source>
        <dbReference type="EMBL" id="MEN3231476.1"/>
    </source>
</evidence>
<gene>
    <name evidence="2" type="ORF">PUR21_28250</name>
</gene>
<reference evidence="2 3" key="1">
    <citation type="journal article" date="2023" name="PLoS ONE">
        <title>Complete genome assembly of Hawai'i environmental nontuberculous mycobacteria reveals unexpected co-isolation with methylobacteria.</title>
        <authorList>
            <person name="Hendrix J."/>
            <person name="Epperson L.E."/>
            <person name="Tong E.I."/>
            <person name="Chan Y.L."/>
            <person name="Hasan N.A."/>
            <person name="Dawrs S.N."/>
            <person name="Norton G.J."/>
            <person name="Virdi R."/>
            <person name="Crooks J.L."/>
            <person name="Chan E.D."/>
            <person name="Honda J.R."/>
            <person name="Strong M."/>
        </authorList>
    </citation>
    <scope>NUCLEOTIDE SEQUENCE [LARGE SCALE GENOMIC DNA]</scope>
    <source>
        <strain evidence="2 3">NJH_HI01</strain>
    </source>
</reference>
<sequence>MISLQRCTILWGSADIHDDDPQVRIVDNCVYLPYSHGGVWGLFSSDGRPVLEAIDFREGVHVPGDQRLPDGGRIDVAAAEGSDSTYIYVGRVNFHYGHFLVNTLPRFWNISKIKTPNTKILYHGPMSVEQIFSTPYVNTIFSMLGLAPRDFVRFASPTKIKHVVVPKTSFEEQRAGFAKYKTLCYDIGRRISHNKGLSENIETLYFSKTRLKSAVGIITNEIEVEEYMREKGARIVYPEQLSFEEQLQLMSAADNIIASAGSFLHTSIFCPPRNITCLNVTEQINSNYTIIDRLNRNSAGYYYPTAMQVLPQQDGYLTARYLPEARAVAEKLFEISKS</sequence>
<dbReference type="InterPro" id="IPR049625">
    <property type="entry name" value="Glyco_transf_61_cat"/>
</dbReference>
<dbReference type="EMBL" id="JAQYXL010000001">
    <property type="protein sequence ID" value="MEN3231476.1"/>
    <property type="molecule type" value="Genomic_DNA"/>
</dbReference>
<proteinExistence type="predicted"/>
<accession>A0ABU9ZJX3</accession>
<name>A0ABU9ZJX3_9HYPH</name>
<dbReference type="Pfam" id="PF04577">
    <property type="entry name" value="Glyco_transf_61"/>
    <property type="match status" value="1"/>
</dbReference>
<protein>
    <submittedName>
        <fullName evidence="2">Glycosyltransferase 61 family protein</fullName>
    </submittedName>
</protein>
<evidence type="ECO:0000259" key="1">
    <source>
        <dbReference type="Pfam" id="PF04577"/>
    </source>
</evidence>
<feature type="domain" description="Glycosyltransferase 61 catalytic" evidence="1">
    <location>
        <begin position="96"/>
        <end position="273"/>
    </location>
</feature>
<evidence type="ECO:0000313" key="3">
    <source>
        <dbReference type="Proteomes" id="UP001404845"/>
    </source>
</evidence>
<organism evidence="2 3">
    <name type="scientific">Methylorubrum rhodesianum</name>
    <dbReference type="NCBI Taxonomy" id="29427"/>
    <lineage>
        <taxon>Bacteria</taxon>
        <taxon>Pseudomonadati</taxon>
        <taxon>Pseudomonadota</taxon>
        <taxon>Alphaproteobacteria</taxon>
        <taxon>Hyphomicrobiales</taxon>
        <taxon>Methylobacteriaceae</taxon>
        <taxon>Methylorubrum</taxon>
    </lineage>
</organism>
<dbReference type="Proteomes" id="UP001404845">
    <property type="component" value="Unassembled WGS sequence"/>
</dbReference>
<comment type="caution">
    <text evidence="2">The sequence shown here is derived from an EMBL/GenBank/DDBJ whole genome shotgun (WGS) entry which is preliminary data.</text>
</comment>
<keyword evidence="3" id="KW-1185">Reference proteome</keyword>